<evidence type="ECO:0000313" key="2">
    <source>
        <dbReference type="Proteomes" id="UP000625711"/>
    </source>
</evidence>
<dbReference type="EMBL" id="JAACXV010000386">
    <property type="protein sequence ID" value="KAF7278810.1"/>
    <property type="molecule type" value="Genomic_DNA"/>
</dbReference>
<gene>
    <name evidence="1" type="ORF">GWI33_007961</name>
</gene>
<keyword evidence="2" id="KW-1185">Reference proteome</keyword>
<proteinExistence type="predicted"/>
<reference evidence="1" key="1">
    <citation type="submission" date="2020-08" db="EMBL/GenBank/DDBJ databases">
        <title>Genome sequencing and assembly of the red palm weevil Rhynchophorus ferrugineus.</title>
        <authorList>
            <person name="Dias G.B."/>
            <person name="Bergman C.M."/>
            <person name="Manee M."/>
        </authorList>
    </citation>
    <scope>NUCLEOTIDE SEQUENCE</scope>
    <source>
        <strain evidence="1">AA-2017</strain>
        <tissue evidence="1">Whole larva</tissue>
    </source>
</reference>
<name>A0A834IDG6_RHYFE</name>
<protein>
    <submittedName>
        <fullName evidence="1">Uncharacterized protein</fullName>
    </submittedName>
</protein>
<dbReference type="AlphaFoldDB" id="A0A834IDG6"/>
<dbReference type="Proteomes" id="UP000625711">
    <property type="component" value="Unassembled WGS sequence"/>
</dbReference>
<organism evidence="1 2">
    <name type="scientific">Rhynchophorus ferrugineus</name>
    <name type="common">Red palm weevil</name>
    <name type="synonym">Curculio ferrugineus</name>
    <dbReference type="NCBI Taxonomy" id="354439"/>
    <lineage>
        <taxon>Eukaryota</taxon>
        <taxon>Metazoa</taxon>
        <taxon>Ecdysozoa</taxon>
        <taxon>Arthropoda</taxon>
        <taxon>Hexapoda</taxon>
        <taxon>Insecta</taxon>
        <taxon>Pterygota</taxon>
        <taxon>Neoptera</taxon>
        <taxon>Endopterygota</taxon>
        <taxon>Coleoptera</taxon>
        <taxon>Polyphaga</taxon>
        <taxon>Cucujiformia</taxon>
        <taxon>Curculionidae</taxon>
        <taxon>Dryophthorinae</taxon>
        <taxon>Rhynchophorus</taxon>
    </lineage>
</organism>
<evidence type="ECO:0000313" key="1">
    <source>
        <dbReference type="EMBL" id="KAF7278810.1"/>
    </source>
</evidence>
<sequence>MTLFVLRPTLILRSTPLFNFSSGSRIICRTHFGPGDDDDDENATTASIFLGRNGLFAMVALFTSRQFRVAPASAHVRRRAILSLSLLRRPVTEMQPKFWRVPPRHRTRSVPPPPRCRFYSVALMQQNRCKMRNSSFTAVEIIDFSMRR</sequence>
<comment type="caution">
    <text evidence="1">The sequence shown here is derived from an EMBL/GenBank/DDBJ whole genome shotgun (WGS) entry which is preliminary data.</text>
</comment>
<accession>A0A834IDG6</accession>